<feature type="compositionally biased region" description="Polar residues" evidence="2">
    <location>
        <begin position="268"/>
        <end position="280"/>
    </location>
</feature>
<protein>
    <submittedName>
        <fullName evidence="3">Uncharacterized protein</fullName>
    </submittedName>
</protein>
<reference evidence="4" key="1">
    <citation type="submission" date="2016-11" db="EMBL/GenBank/DDBJ databases">
        <authorList>
            <person name="Guldener U."/>
        </authorList>
    </citation>
    <scope>NUCLEOTIDE SEQUENCE [LARGE SCALE GENOMIC DNA]</scope>
</reference>
<dbReference type="EMBL" id="FQNF01000100">
    <property type="protein sequence ID" value="SGZ41396.1"/>
    <property type="molecule type" value="Genomic_DNA"/>
</dbReference>
<sequence length="799" mass="92009">MSMISDHKFDFNENLFLLKSLKCFKLIDLGVSLLDHEDNQQQKLKMEINQDNNFSNKDISPENFNTITSFNDKVIIIKNNEFEDEFDKNSIDSKNIFEKIIQAYRQVFDNKSSNFNLVYKNFYDILYALINNYDNCEYSKFFIKVSTDSIQFKSEAELRRDQSWCHVASLFLKNYETKKANVSTLDDNLLEILDVDMNINDQKNEPSKNLNLQNDLVNKDMNNKGFFTTPTSPSWINNFLSNDNTNLQRSNDNMFLPTDMKKDDSKRNSLASSNSRGNSHNPPPPSIAGSSGFDFSNPNTLMGSRAINEIQSSLMNLQHINTLNFNDNDMINDRNNDDFAIDSSHQVSDNEELNQSYMKPENFNNTLNTQNNNFINNESNKKPSKKINSRRFTSSASSSALNKDKNDIKNSIYQQQLENLKKISNRSATIFKGKLANQNTNNALDSLLKNTKNNLNKHQNSDFGVYDADIEKQIQEQIMSNAALNSLYEDNTNLDRFADLLTNPDEAYQNAQLKNTINGRAPRRHYGNRMTDISFERLHNSPVQFKQGFGSDDIHTIPENSVPEAMQGEFKNINKAFSAPMSKNNSGNKFNFVTKKQLKQNQQRRKLQKAEQENNAVYYGVPNDLNTSLDAAKNAILNNNNYASVMGYLNHLNNNTRMVNGMDFNKRSNIDYELSAYKQSQDNYLRDLEGKINEKDKRISDLEKKMDNMKNEINWLRSVVTKDMNNHEQEENHKNQQDNTTEHSPLDPFHLGKDVNINKVLQSGNEDYESGNKDIPLLKQKPKFKFAFKIKKGNDKLAA</sequence>
<proteinExistence type="predicted"/>
<keyword evidence="1" id="KW-0175">Coiled coil</keyword>
<evidence type="ECO:0000256" key="1">
    <source>
        <dbReference type="SAM" id="Coils"/>
    </source>
</evidence>
<dbReference type="AlphaFoldDB" id="A0A1L0B6D9"/>
<dbReference type="OrthoDB" id="3972763at2759"/>
<accession>A0A1L0B6D9</accession>
<evidence type="ECO:0000313" key="3">
    <source>
        <dbReference type="EMBL" id="SGZ41396.1"/>
    </source>
</evidence>
<feature type="region of interest" description="Disordered" evidence="2">
    <location>
        <begin position="246"/>
        <end position="295"/>
    </location>
</feature>
<feature type="region of interest" description="Disordered" evidence="2">
    <location>
        <begin position="726"/>
        <end position="753"/>
    </location>
</feature>
<gene>
    <name evidence="3" type="ORF">HGUI_03597</name>
</gene>
<dbReference type="VEuPathDB" id="FungiDB:HGUI_03597"/>
<feature type="region of interest" description="Disordered" evidence="2">
    <location>
        <begin position="361"/>
        <end position="403"/>
    </location>
</feature>
<organism evidence="3 4">
    <name type="scientific">Hanseniaspora guilliermondii</name>
    <dbReference type="NCBI Taxonomy" id="56406"/>
    <lineage>
        <taxon>Eukaryota</taxon>
        <taxon>Fungi</taxon>
        <taxon>Dikarya</taxon>
        <taxon>Ascomycota</taxon>
        <taxon>Saccharomycotina</taxon>
        <taxon>Saccharomycetes</taxon>
        <taxon>Saccharomycodales</taxon>
        <taxon>Saccharomycodaceae</taxon>
        <taxon>Hanseniaspora</taxon>
    </lineage>
</organism>
<dbReference type="Proteomes" id="UP000183365">
    <property type="component" value="Unassembled WGS sequence"/>
</dbReference>
<name>A0A1L0B6D9_9ASCO</name>
<keyword evidence="4" id="KW-1185">Reference proteome</keyword>
<evidence type="ECO:0000256" key="2">
    <source>
        <dbReference type="SAM" id="MobiDB-lite"/>
    </source>
</evidence>
<feature type="compositionally biased region" description="Low complexity" evidence="2">
    <location>
        <begin position="361"/>
        <end position="378"/>
    </location>
</feature>
<evidence type="ECO:0000313" key="4">
    <source>
        <dbReference type="Proteomes" id="UP000183365"/>
    </source>
</evidence>
<feature type="coiled-coil region" evidence="1">
    <location>
        <begin position="685"/>
        <end position="719"/>
    </location>
</feature>